<feature type="transmembrane region" description="Helical" evidence="6">
    <location>
        <begin position="167"/>
        <end position="186"/>
    </location>
</feature>
<evidence type="ECO:0000256" key="2">
    <source>
        <dbReference type="ARBA" id="ARBA00022692"/>
    </source>
</evidence>
<keyword evidence="8" id="KW-1185">Reference proteome</keyword>
<dbReference type="InterPro" id="IPR005178">
    <property type="entry name" value="Ostalpha/TMEM184C"/>
</dbReference>
<organism evidence="7 8">
    <name type="scientific">Exidia glandulosa HHB12029</name>
    <dbReference type="NCBI Taxonomy" id="1314781"/>
    <lineage>
        <taxon>Eukaryota</taxon>
        <taxon>Fungi</taxon>
        <taxon>Dikarya</taxon>
        <taxon>Basidiomycota</taxon>
        <taxon>Agaricomycotina</taxon>
        <taxon>Agaricomycetes</taxon>
        <taxon>Auriculariales</taxon>
        <taxon>Exidiaceae</taxon>
        <taxon>Exidia</taxon>
    </lineage>
</organism>
<feature type="transmembrane region" description="Helical" evidence="6">
    <location>
        <begin position="275"/>
        <end position="296"/>
    </location>
</feature>
<protein>
    <submittedName>
        <fullName evidence="7">DUF300-domain-containing protein</fullName>
    </submittedName>
</protein>
<evidence type="ECO:0000256" key="3">
    <source>
        <dbReference type="ARBA" id="ARBA00022989"/>
    </source>
</evidence>
<evidence type="ECO:0000256" key="1">
    <source>
        <dbReference type="ARBA" id="ARBA00004141"/>
    </source>
</evidence>
<dbReference type="STRING" id="1314781.A0A165P0L3"/>
<feature type="transmembrane region" description="Helical" evidence="6">
    <location>
        <begin position="198"/>
        <end position="219"/>
    </location>
</feature>
<dbReference type="Pfam" id="PF03619">
    <property type="entry name" value="Solute_trans_a"/>
    <property type="match status" value="1"/>
</dbReference>
<proteinExistence type="predicted"/>
<dbReference type="OrthoDB" id="5348404at2759"/>
<dbReference type="InParanoid" id="A0A165P0L3"/>
<evidence type="ECO:0000313" key="7">
    <source>
        <dbReference type="EMBL" id="KZW01476.1"/>
    </source>
</evidence>
<evidence type="ECO:0000313" key="8">
    <source>
        <dbReference type="Proteomes" id="UP000077266"/>
    </source>
</evidence>
<comment type="subcellular location">
    <subcellularLocation>
        <location evidence="1">Membrane</location>
        <topology evidence="1">Multi-pass membrane protein</topology>
    </subcellularLocation>
</comment>
<dbReference type="Proteomes" id="UP000077266">
    <property type="component" value="Unassembled WGS sequence"/>
</dbReference>
<dbReference type="AlphaFoldDB" id="A0A165P0L3"/>
<dbReference type="GO" id="GO:0016020">
    <property type="term" value="C:membrane"/>
    <property type="evidence" value="ECO:0007669"/>
    <property type="project" value="UniProtKB-SubCell"/>
</dbReference>
<evidence type="ECO:0000256" key="4">
    <source>
        <dbReference type="ARBA" id="ARBA00023136"/>
    </source>
</evidence>
<reference evidence="7 8" key="1">
    <citation type="journal article" date="2016" name="Mol. Biol. Evol.">
        <title>Comparative Genomics of Early-Diverging Mushroom-Forming Fungi Provides Insights into the Origins of Lignocellulose Decay Capabilities.</title>
        <authorList>
            <person name="Nagy L.G."/>
            <person name="Riley R."/>
            <person name="Tritt A."/>
            <person name="Adam C."/>
            <person name="Daum C."/>
            <person name="Floudas D."/>
            <person name="Sun H."/>
            <person name="Yadav J.S."/>
            <person name="Pangilinan J."/>
            <person name="Larsson K.H."/>
            <person name="Matsuura K."/>
            <person name="Barry K."/>
            <person name="Labutti K."/>
            <person name="Kuo R."/>
            <person name="Ohm R.A."/>
            <person name="Bhattacharya S.S."/>
            <person name="Shirouzu T."/>
            <person name="Yoshinaga Y."/>
            <person name="Martin F.M."/>
            <person name="Grigoriev I.V."/>
            <person name="Hibbett D.S."/>
        </authorList>
    </citation>
    <scope>NUCLEOTIDE SEQUENCE [LARGE SCALE GENOMIC DNA]</scope>
    <source>
        <strain evidence="7 8">HHB12029</strain>
    </source>
</reference>
<sequence>MSNTTCPTTNKGNIDQSQFWVNGSFNWDAHRIGWAVSGGCAALTVIITLFTVLGHARNYHVRDQQRQIIRILYMPPVFAIISFFSYRFFRAYTYYELAQVIYEAFTISAFTLLIIAYVAETASDNTAEAALQRKDKKPLPFPFCCWRYRPTKAYFMYTVKWSVMQYVIIRPLASIAGIICEAFDILCVESYSPHFAEVYLAAIDFVCISIALYGLWVFYSLTKEELDGRRPFAKFLCIKLIVFFTFYQSFVFSVLQNYNIIHETEFWTATNVADGLNALATTIEMVFFALLMAWAYPNKEYSSMGPKTSIWRALWDSINFTDFLAEIYLSLKFFVAYALNKPGARSGKPHGADFGDAFGLHKGGAAPVANGKSNSARTPTPMRQNARFPAGRDVEAGDFDGASRPLYPPQERYRTGQPVAPPPSSYHPNANANGGLLQPRVSRDGVVYGQAM</sequence>
<evidence type="ECO:0000256" key="6">
    <source>
        <dbReference type="SAM" id="Phobius"/>
    </source>
</evidence>
<accession>A0A165P0L3</accession>
<feature type="compositionally biased region" description="Polar residues" evidence="5">
    <location>
        <begin position="371"/>
        <end position="383"/>
    </location>
</feature>
<dbReference type="PANTHER" id="PTHR23423">
    <property type="entry name" value="ORGANIC SOLUTE TRANSPORTER-RELATED"/>
    <property type="match status" value="1"/>
</dbReference>
<feature type="transmembrane region" description="Helical" evidence="6">
    <location>
        <begin position="100"/>
        <end position="119"/>
    </location>
</feature>
<keyword evidence="2 6" id="KW-0812">Transmembrane</keyword>
<feature type="transmembrane region" description="Helical" evidence="6">
    <location>
        <begin position="32"/>
        <end position="56"/>
    </location>
</feature>
<feature type="transmembrane region" description="Helical" evidence="6">
    <location>
        <begin position="231"/>
        <end position="255"/>
    </location>
</feature>
<keyword evidence="4 6" id="KW-0472">Membrane</keyword>
<name>A0A165P0L3_EXIGL</name>
<feature type="region of interest" description="Disordered" evidence="5">
    <location>
        <begin position="368"/>
        <end position="452"/>
    </location>
</feature>
<feature type="transmembrane region" description="Helical" evidence="6">
    <location>
        <begin position="68"/>
        <end position="88"/>
    </location>
</feature>
<dbReference type="EMBL" id="KV425893">
    <property type="protein sequence ID" value="KZW01476.1"/>
    <property type="molecule type" value="Genomic_DNA"/>
</dbReference>
<gene>
    <name evidence="7" type="ORF">EXIGLDRAFT_666192</name>
</gene>
<evidence type="ECO:0000256" key="5">
    <source>
        <dbReference type="SAM" id="MobiDB-lite"/>
    </source>
</evidence>
<keyword evidence="3 6" id="KW-1133">Transmembrane helix</keyword>
<dbReference type="SMART" id="SM01417">
    <property type="entry name" value="Solute_trans_a"/>
    <property type="match status" value="1"/>
</dbReference>